<evidence type="ECO:0000313" key="2">
    <source>
        <dbReference type="EMBL" id="RRH76341.1"/>
    </source>
</evidence>
<dbReference type="AlphaFoldDB" id="A0A3P3DQB1"/>
<name>A0A3P3DQB1_9RHOB</name>
<evidence type="ECO:0000313" key="3">
    <source>
        <dbReference type="Proteomes" id="UP000282125"/>
    </source>
</evidence>
<dbReference type="RefSeq" id="WP_124964144.1">
    <property type="nucleotide sequence ID" value="NZ_RRAZ01000007.1"/>
</dbReference>
<organism evidence="2 3">
    <name type="scientific">Falsigemmobacter faecalis</name>
    <dbReference type="NCBI Taxonomy" id="2488730"/>
    <lineage>
        <taxon>Bacteria</taxon>
        <taxon>Pseudomonadati</taxon>
        <taxon>Pseudomonadota</taxon>
        <taxon>Alphaproteobacteria</taxon>
        <taxon>Rhodobacterales</taxon>
        <taxon>Paracoccaceae</taxon>
        <taxon>Falsigemmobacter</taxon>
    </lineage>
</organism>
<accession>A0A3P3DQB1</accession>
<dbReference type="EMBL" id="RRAZ01000007">
    <property type="protein sequence ID" value="RRH76341.1"/>
    <property type="molecule type" value="Genomic_DNA"/>
</dbReference>
<dbReference type="Pfam" id="PF13468">
    <property type="entry name" value="Glyoxalase_3"/>
    <property type="match status" value="1"/>
</dbReference>
<reference evidence="2 3" key="1">
    <citation type="submission" date="2018-11" db="EMBL/GenBank/DDBJ databases">
        <title>Gemmobacter sp. nov., YIM 102744-1 draft genome.</title>
        <authorList>
            <person name="Li G."/>
            <person name="Jiang Y."/>
        </authorList>
    </citation>
    <scope>NUCLEOTIDE SEQUENCE [LARGE SCALE GENOMIC DNA]</scope>
    <source>
        <strain evidence="2 3">YIM 102744-1</strain>
    </source>
</reference>
<evidence type="ECO:0000259" key="1">
    <source>
        <dbReference type="Pfam" id="PF13468"/>
    </source>
</evidence>
<feature type="domain" description="Glyoxalase-like" evidence="1">
    <location>
        <begin position="5"/>
        <end position="175"/>
    </location>
</feature>
<dbReference type="Proteomes" id="UP000282125">
    <property type="component" value="Unassembled WGS sequence"/>
</dbReference>
<dbReference type="OrthoDB" id="8451710at2"/>
<dbReference type="Gene3D" id="3.10.180.10">
    <property type="entry name" value="2,3-Dihydroxybiphenyl 1,2-Dioxygenase, domain 1"/>
    <property type="match status" value="1"/>
</dbReference>
<gene>
    <name evidence="2" type="ORF">EG244_06180</name>
</gene>
<keyword evidence="3" id="KW-1185">Reference proteome</keyword>
<sequence>MLRPDHLVISAEALSGADEALAALFGAEFSPGGQHPLMSTHNRLLSLGPDEYLELIAIDPGAPPPGHPRWFGLDHFRGPPRLTHWVCRCDDLEAALLQAPAGAGRATALSRGDLHWQMAVTESGTLPFDDSFPALISWQGSTHPAQRLPDHGIRLRELQIFHPEAQALSAALSPLLTDSRIAILQGPAGLSALFTTADGELRL</sequence>
<dbReference type="InterPro" id="IPR029068">
    <property type="entry name" value="Glyas_Bleomycin-R_OHBP_Dase"/>
</dbReference>
<dbReference type="InterPro" id="IPR025870">
    <property type="entry name" value="Glyoxalase-like_dom"/>
</dbReference>
<protein>
    <submittedName>
        <fullName evidence="2">VOC family protein</fullName>
    </submittedName>
</protein>
<proteinExistence type="predicted"/>
<comment type="caution">
    <text evidence="2">The sequence shown here is derived from an EMBL/GenBank/DDBJ whole genome shotgun (WGS) entry which is preliminary data.</text>
</comment>